<proteinExistence type="evidence at protein level"/>
<name>Q7M1L9_HEVBR</name>
<dbReference type="PROSITE" id="PS51174">
    <property type="entry name" value="BARWIN_3"/>
    <property type="match status" value="1"/>
</dbReference>
<protein>
    <submittedName>
        <fullName evidence="2">Hevein</fullName>
    </submittedName>
</protein>
<feature type="domain" description="Barwin" evidence="1">
    <location>
        <begin position="1"/>
        <end position="14"/>
    </location>
</feature>
<feature type="non-terminal residue" evidence="2">
    <location>
        <position position="1"/>
    </location>
</feature>
<dbReference type="InterPro" id="IPR018226">
    <property type="entry name" value="Barwin_CS"/>
</dbReference>
<evidence type="ECO:0000313" key="2">
    <source>
        <dbReference type="PIR" id="S65599"/>
    </source>
</evidence>
<accession>Q7M1L9</accession>
<sequence>GHLTVNYQFVNCGDSCGDSFNPLFSVMKSSVIN</sequence>
<organism evidence="2">
    <name type="scientific">Hevea brasiliensis</name>
    <name type="common">Para rubber tree</name>
    <name type="synonym">Siphonia brasiliensis</name>
    <dbReference type="NCBI Taxonomy" id="3981"/>
    <lineage>
        <taxon>Eukaryota</taxon>
        <taxon>Viridiplantae</taxon>
        <taxon>Streptophyta</taxon>
        <taxon>Embryophyta</taxon>
        <taxon>Tracheophyta</taxon>
        <taxon>Spermatophyta</taxon>
        <taxon>Magnoliopsida</taxon>
        <taxon>eudicotyledons</taxon>
        <taxon>Gunneridae</taxon>
        <taxon>Pentapetalae</taxon>
        <taxon>rosids</taxon>
        <taxon>fabids</taxon>
        <taxon>Malpighiales</taxon>
        <taxon>Euphorbiaceae</taxon>
        <taxon>Crotonoideae</taxon>
        <taxon>Micrandreae</taxon>
        <taxon>Hevea</taxon>
    </lineage>
</organism>
<feature type="non-terminal residue" evidence="2">
    <location>
        <position position="33"/>
    </location>
</feature>
<dbReference type="InterPro" id="IPR001153">
    <property type="entry name" value="Barwin_dom"/>
</dbReference>
<dbReference type="GO" id="GO:0042742">
    <property type="term" value="P:defense response to bacterium"/>
    <property type="evidence" value="ECO:0007669"/>
    <property type="project" value="InterPro"/>
</dbReference>
<dbReference type="PROSITE" id="PS00772">
    <property type="entry name" value="BARWIN_2"/>
    <property type="match status" value="1"/>
</dbReference>
<dbReference type="GO" id="GO:0050832">
    <property type="term" value="P:defense response to fungus"/>
    <property type="evidence" value="ECO:0007669"/>
    <property type="project" value="InterPro"/>
</dbReference>
<keyword id="KW-0903">Direct protein sequencing</keyword>
<dbReference type="AlphaFoldDB" id="Q7M1L9"/>
<reference evidence="2" key="1">
    <citation type="journal article" date="1995" name="FEBS Lett.">
        <title>Processed products of the hevein precursor in the latex of the rubber tree (Hevea brasiliensis).</title>
        <authorList>
            <person name="Soedjanaatmadja U.M."/>
            <person name="Subroto T."/>
            <person name="Beintema J.J."/>
        </authorList>
    </citation>
    <scope>PROTEIN SEQUENCE</scope>
</reference>
<dbReference type="PIR" id="S65599">
    <property type="entry name" value="S65599"/>
</dbReference>
<evidence type="ECO:0000259" key="1">
    <source>
        <dbReference type="PROSITE" id="PS51174"/>
    </source>
</evidence>